<dbReference type="PANTHER" id="PTHR44845:SF6">
    <property type="entry name" value="BETA-ALANINE-ACTIVATING ENZYME"/>
    <property type="match status" value="1"/>
</dbReference>
<dbReference type="EMBL" id="CAUJNA010002790">
    <property type="protein sequence ID" value="CAJ1394270.1"/>
    <property type="molecule type" value="Genomic_DNA"/>
</dbReference>
<organism evidence="4 5">
    <name type="scientific">Effrenium voratum</name>
    <dbReference type="NCBI Taxonomy" id="2562239"/>
    <lineage>
        <taxon>Eukaryota</taxon>
        <taxon>Sar</taxon>
        <taxon>Alveolata</taxon>
        <taxon>Dinophyceae</taxon>
        <taxon>Suessiales</taxon>
        <taxon>Symbiodiniaceae</taxon>
        <taxon>Effrenium</taxon>
    </lineage>
</organism>
<feature type="non-terminal residue" evidence="4">
    <location>
        <position position="454"/>
    </location>
</feature>
<keyword evidence="2" id="KW-0597">Phosphoprotein</keyword>
<dbReference type="AlphaFoldDB" id="A0AA36IUR7"/>
<dbReference type="InterPro" id="IPR036291">
    <property type="entry name" value="NAD(P)-bd_dom_sf"/>
</dbReference>
<gene>
    <name evidence="4" type="ORF">EVOR1521_LOCUS18965</name>
</gene>
<name>A0AA36IUR7_9DINO</name>
<evidence type="ECO:0000256" key="1">
    <source>
        <dbReference type="ARBA" id="ARBA00022450"/>
    </source>
</evidence>
<keyword evidence="1" id="KW-0596">Phosphopantetheine</keyword>
<reference evidence="4" key="1">
    <citation type="submission" date="2023-08" db="EMBL/GenBank/DDBJ databases">
        <authorList>
            <person name="Chen Y."/>
            <person name="Shah S."/>
            <person name="Dougan E. K."/>
            <person name="Thang M."/>
            <person name="Chan C."/>
        </authorList>
    </citation>
    <scope>NUCLEOTIDE SEQUENCE</scope>
</reference>
<dbReference type="PANTHER" id="PTHR44845">
    <property type="entry name" value="CARRIER DOMAIN-CONTAINING PROTEIN"/>
    <property type="match status" value="1"/>
</dbReference>
<dbReference type="CDD" id="cd05235">
    <property type="entry name" value="SDR_e1"/>
    <property type="match status" value="1"/>
</dbReference>
<keyword evidence="5" id="KW-1185">Reference proteome</keyword>
<evidence type="ECO:0000256" key="2">
    <source>
        <dbReference type="ARBA" id="ARBA00022553"/>
    </source>
</evidence>
<sequence length="454" mass="49328">VSHAAAVVAAETGSFSVLAPLSAVGPSARLPAQTLAVGLPPQAFVWSRGENLVWPSARPIPRELRPPIVLPAYVSRAIGRMKVNASSASMELAPLVTGACGFLGRHVVAALLETGLCSRVFCLVRAADSTSAHRRVEEALRKAGVASLDQVEAVVGDLSQRNFGRSFVEVQRLANRVTHVFHSAAKVNLTEPFEMMRKDNVDSTAHLLEFCSMVRPKPFHHISTMGVLTPDMLDRQGAVRESAPLGDIRSMPLYGTGDQANGYPQSKWLAEMMVFEAARQGLPAFVHRPGLIGGHSKTGASAQDVFFHFLSDVLQLRRLPAMEGDKFNLTPVDWVAKAIVHVALREEGVSGSVFHPAVPHNAITIAELVKVFRDFGYQNLQIMDFVKWRDTIIADPIRFKSWSFCAALTAEGHGIDSMADSSAGARAMREAVGEAYDAFRADQCLVQQIRWCVG</sequence>
<dbReference type="NCBIfam" id="TIGR01746">
    <property type="entry name" value="Thioester-redct"/>
    <property type="match status" value="1"/>
</dbReference>
<evidence type="ECO:0000259" key="3">
    <source>
        <dbReference type="Pfam" id="PF07993"/>
    </source>
</evidence>
<accession>A0AA36IUR7</accession>
<proteinExistence type="predicted"/>
<feature type="domain" description="Thioester reductase (TE)" evidence="3">
    <location>
        <begin position="96"/>
        <end position="339"/>
    </location>
</feature>
<dbReference type="InterPro" id="IPR013120">
    <property type="entry name" value="FAR_NAD-bd"/>
</dbReference>
<dbReference type="SUPFAM" id="SSF51735">
    <property type="entry name" value="NAD(P)-binding Rossmann-fold domains"/>
    <property type="match status" value="1"/>
</dbReference>
<evidence type="ECO:0000313" key="5">
    <source>
        <dbReference type="Proteomes" id="UP001178507"/>
    </source>
</evidence>
<feature type="non-terminal residue" evidence="4">
    <location>
        <position position="1"/>
    </location>
</feature>
<protein>
    <recommendedName>
        <fullName evidence="3">Thioester reductase (TE) domain-containing protein</fullName>
    </recommendedName>
</protein>
<evidence type="ECO:0000313" key="4">
    <source>
        <dbReference type="EMBL" id="CAJ1394270.1"/>
    </source>
</evidence>
<dbReference type="Proteomes" id="UP001178507">
    <property type="component" value="Unassembled WGS sequence"/>
</dbReference>
<comment type="caution">
    <text evidence="4">The sequence shown here is derived from an EMBL/GenBank/DDBJ whole genome shotgun (WGS) entry which is preliminary data.</text>
</comment>
<dbReference type="Gene3D" id="3.40.50.720">
    <property type="entry name" value="NAD(P)-binding Rossmann-like Domain"/>
    <property type="match status" value="1"/>
</dbReference>
<dbReference type="Pfam" id="PF07993">
    <property type="entry name" value="NAD_binding_4"/>
    <property type="match status" value="1"/>
</dbReference>
<dbReference type="InterPro" id="IPR010080">
    <property type="entry name" value="Thioester_reductase-like_dom"/>
</dbReference>